<name>B6WAN1_9FIRM</name>
<feature type="binding site" evidence="7">
    <location>
        <position position="46"/>
    </location>
    <ligand>
        <name>substrate</name>
    </ligand>
</feature>
<dbReference type="InterPro" id="IPR018177">
    <property type="entry name" value="L-lactate_DH_AS"/>
</dbReference>
<comment type="caution">
    <text evidence="12">The sequence shown here is derived from an EMBL/GenBank/DDBJ whole genome shotgun (WGS) entry which is preliminary data.</text>
</comment>
<dbReference type="HAMAP" id="MF_00488">
    <property type="entry name" value="Lactate_dehydrog"/>
    <property type="match status" value="1"/>
</dbReference>
<protein>
    <recommendedName>
        <fullName evidence="3 7">L-lactate dehydrogenase</fullName>
        <shortName evidence="7">L-LDH</shortName>
        <ecNumber evidence="3 7">1.1.1.27</ecNumber>
    </recommendedName>
</protein>
<dbReference type="eggNOG" id="COG0039">
    <property type="taxonomic scope" value="Bacteria"/>
</dbReference>
<evidence type="ECO:0000259" key="10">
    <source>
        <dbReference type="Pfam" id="PF00056"/>
    </source>
</evidence>
<dbReference type="Gene3D" id="3.90.110.10">
    <property type="entry name" value="Lactate dehydrogenase/glycoside hydrolase, family 4, C-terminal"/>
    <property type="match status" value="1"/>
</dbReference>
<dbReference type="PANTHER" id="PTHR43128">
    <property type="entry name" value="L-2-HYDROXYCARBOXYLATE DEHYDROGENASE (NAD(P)(+))"/>
    <property type="match status" value="1"/>
</dbReference>
<evidence type="ECO:0000256" key="6">
    <source>
        <dbReference type="ARBA" id="ARBA00049258"/>
    </source>
</evidence>
<organism evidence="12 13">
    <name type="scientific">Anaerococcus hydrogenalis DSM 7454</name>
    <dbReference type="NCBI Taxonomy" id="561177"/>
    <lineage>
        <taxon>Bacteria</taxon>
        <taxon>Bacillati</taxon>
        <taxon>Bacillota</taxon>
        <taxon>Tissierellia</taxon>
        <taxon>Tissierellales</taxon>
        <taxon>Peptoniphilaceae</taxon>
        <taxon>Anaerococcus</taxon>
    </lineage>
</organism>
<dbReference type="PIRSF" id="PIRSF000102">
    <property type="entry name" value="Lac_mal_DH"/>
    <property type="match status" value="1"/>
</dbReference>
<comment type="catalytic activity">
    <reaction evidence="6 7">
        <text>(S)-lactate + NAD(+) = pyruvate + NADH + H(+)</text>
        <dbReference type="Rhea" id="RHEA:23444"/>
        <dbReference type="ChEBI" id="CHEBI:15361"/>
        <dbReference type="ChEBI" id="CHEBI:15378"/>
        <dbReference type="ChEBI" id="CHEBI:16651"/>
        <dbReference type="ChEBI" id="CHEBI:57540"/>
        <dbReference type="ChEBI" id="CHEBI:57945"/>
        <dbReference type="EC" id="1.1.1.27"/>
    </reaction>
</comment>
<dbReference type="AlphaFoldDB" id="B6WAN1"/>
<dbReference type="EMBL" id="ABXA01000043">
    <property type="protein sequence ID" value="EEB35563.1"/>
    <property type="molecule type" value="Genomic_DNA"/>
</dbReference>
<dbReference type="UniPathway" id="UPA00554">
    <property type="reaction ID" value="UER00611"/>
</dbReference>
<dbReference type="Pfam" id="PF00056">
    <property type="entry name" value="Ldh_1_N"/>
    <property type="match status" value="1"/>
</dbReference>
<comment type="pathway">
    <text evidence="1 7">Fermentation; pyruvate fermentation to lactate; (S)-lactate from pyruvate: step 1/1.</text>
</comment>
<reference evidence="12 13" key="1">
    <citation type="submission" date="2008-09" db="EMBL/GenBank/DDBJ databases">
        <authorList>
            <person name="Fulton L."/>
            <person name="Clifton S."/>
            <person name="Fulton B."/>
            <person name="Xu J."/>
            <person name="Minx P."/>
            <person name="Pepin K.H."/>
            <person name="Johnson M."/>
            <person name="Thiruvilangam P."/>
            <person name="Bhonagiri V."/>
            <person name="Nash W.E."/>
            <person name="Mardis E.R."/>
            <person name="Wilson R.K."/>
        </authorList>
    </citation>
    <scope>NUCLEOTIDE SEQUENCE [LARGE SCALE GENOMIC DNA]</scope>
    <source>
        <strain evidence="12 13">DSM 7454</strain>
    </source>
</reference>
<dbReference type="GO" id="GO:0004459">
    <property type="term" value="F:L-lactate dehydrogenase (NAD+) activity"/>
    <property type="evidence" value="ECO:0007669"/>
    <property type="project" value="UniProtKB-UniRule"/>
</dbReference>
<evidence type="ECO:0000313" key="13">
    <source>
        <dbReference type="Proteomes" id="UP000005451"/>
    </source>
</evidence>
<feature type="binding site" evidence="7">
    <location>
        <position position="107"/>
    </location>
    <ligand>
        <name>NAD(+)</name>
        <dbReference type="ChEBI" id="CHEBI:57540"/>
    </ligand>
</feature>
<keyword evidence="5 7" id="KW-0520">NAD</keyword>
<evidence type="ECO:0000256" key="3">
    <source>
        <dbReference type="ARBA" id="ARBA00012967"/>
    </source>
</evidence>
<reference evidence="12 13" key="2">
    <citation type="submission" date="2008-10" db="EMBL/GenBank/DDBJ databases">
        <title>Draft genome sequence of Anaerococcus hydrogenalis (DSM 7454).</title>
        <authorList>
            <person name="Sudarsanam P."/>
            <person name="Ley R."/>
            <person name="Guruge J."/>
            <person name="Turnbaugh P.J."/>
            <person name="Mahowald M."/>
            <person name="Liep D."/>
            <person name="Gordon J."/>
        </authorList>
    </citation>
    <scope>NUCLEOTIDE SEQUENCE [LARGE SCALE GENOMIC DNA]</scope>
    <source>
        <strain evidence="12 13">DSM 7454</strain>
    </source>
</reference>
<gene>
    <name evidence="7" type="primary">ldh</name>
    <name evidence="12" type="ORF">ANHYDRO_01747</name>
</gene>
<dbReference type="Pfam" id="PF02866">
    <property type="entry name" value="Ldh_1_C"/>
    <property type="match status" value="1"/>
</dbReference>
<evidence type="ECO:0000313" key="12">
    <source>
        <dbReference type="EMBL" id="EEB35563.1"/>
    </source>
</evidence>
<dbReference type="InterPro" id="IPR001236">
    <property type="entry name" value="Lactate/malate_DH_N"/>
</dbReference>
<dbReference type="STRING" id="561177.ANHYDRO_01747"/>
<dbReference type="PROSITE" id="PS00064">
    <property type="entry name" value="L_LDH"/>
    <property type="match status" value="1"/>
</dbReference>
<keyword evidence="7" id="KW-0963">Cytoplasm</keyword>
<comment type="subcellular location">
    <subcellularLocation>
        <location evidence="7">Cytoplasm</location>
    </subcellularLocation>
</comment>
<dbReference type="GO" id="GO:0006089">
    <property type="term" value="P:lactate metabolic process"/>
    <property type="evidence" value="ECO:0007669"/>
    <property type="project" value="TreeGrafter"/>
</dbReference>
<dbReference type="SUPFAM" id="SSF56327">
    <property type="entry name" value="LDH C-terminal domain-like"/>
    <property type="match status" value="1"/>
</dbReference>
<feature type="binding site" evidence="9">
    <location>
        <position position="59"/>
    </location>
    <ligand>
        <name>NAD(+)</name>
        <dbReference type="ChEBI" id="CHEBI:57540"/>
    </ligand>
</feature>
<accession>B6WAN1</accession>
<feature type="binding site" evidence="7">
    <location>
        <position position="52"/>
    </location>
    <ligand>
        <name>substrate</name>
    </ligand>
</feature>
<evidence type="ECO:0000256" key="4">
    <source>
        <dbReference type="ARBA" id="ARBA00023002"/>
    </source>
</evidence>
<dbReference type="InterPro" id="IPR011304">
    <property type="entry name" value="L-lactate_DH"/>
</dbReference>
<feature type="binding site" evidence="7">
    <location>
        <begin position="82"/>
        <end position="84"/>
    </location>
    <ligand>
        <name>NAD(+)</name>
        <dbReference type="ChEBI" id="CHEBI:57540"/>
    </ligand>
</feature>
<dbReference type="CDD" id="cd05291">
    <property type="entry name" value="HicDH_like"/>
    <property type="match status" value="1"/>
</dbReference>
<dbReference type="PRINTS" id="PR00086">
    <property type="entry name" value="LLDHDRGNASE"/>
</dbReference>
<feature type="domain" description="Lactate/malate dehydrogenase C-terminal" evidence="11">
    <location>
        <begin position="109"/>
        <end position="273"/>
    </location>
</feature>
<sequence>MKKKAEGDAMDLSDVLSFTNPKQIYKADYSDCKDAEVVVITAGIPQKSGESRLDLIEKNLKIFKDMIGQIVDSGFDGIFLVASNPVDILTYATWKYSNFPANKVIGTGTTLDSSRFKKEIANLIGIDPRSVEAFIMGEHGDSEFPVWSHTNVGGMPLYEWVKMHSETDEKELLDTFDKVKNAAYEIIDKKGATFYGIGMALARIVEAIINDQNSVFSTSSYLDGEYGLNDIYIGVPSVIGKDGVKWVLEVPLTDTENERMQASAKTLKEIIDKSNL</sequence>
<keyword evidence="4 7" id="KW-0560">Oxidoreductase</keyword>
<evidence type="ECO:0000256" key="7">
    <source>
        <dbReference type="HAMAP-Rule" id="MF_00488"/>
    </source>
</evidence>
<feature type="active site" description="Proton acceptor" evidence="7 8">
    <location>
        <position position="139"/>
    </location>
</feature>
<dbReference type="NCBIfam" id="TIGR01771">
    <property type="entry name" value="L-LDH-NAD"/>
    <property type="match status" value="1"/>
</dbReference>
<dbReference type="SUPFAM" id="SSF51735">
    <property type="entry name" value="NAD(P)-binding Rossmann-fold domains"/>
    <property type="match status" value="1"/>
</dbReference>
<feature type="binding site" evidence="7">
    <location>
        <position position="29"/>
    </location>
    <ligand>
        <name>NAD(+)</name>
        <dbReference type="ChEBI" id="CHEBI:57540"/>
    </ligand>
</feature>
<dbReference type="InterPro" id="IPR022383">
    <property type="entry name" value="Lactate/malate_DH_C"/>
</dbReference>
<evidence type="ECO:0000256" key="9">
    <source>
        <dbReference type="PIRSR" id="PIRSR000102-3"/>
    </source>
</evidence>
<evidence type="ECO:0000256" key="1">
    <source>
        <dbReference type="ARBA" id="ARBA00004843"/>
    </source>
</evidence>
<evidence type="ECO:0000256" key="5">
    <source>
        <dbReference type="ARBA" id="ARBA00023027"/>
    </source>
</evidence>
<dbReference type="InterPro" id="IPR036291">
    <property type="entry name" value="NAD(P)-bd_dom_sf"/>
</dbReference>
<feature type="binding site" evidence="7">
    <location>
        <begin position="112"/>
        <end position="115"/>
    </location>
    <ligand>
        <name>substrate</name>
    </ligand>
</feature>
<feature type="binding site" evidence="7">
    <location>
        <position position="193"/>
    </location>
    <ligand>
        <name>substrate</name>
    </ligand>
</feature>
<dbReference type="InterPro" id="IPR015955">
    <property type="entry name" value="Lactate_DH/Glyco_Ohase_4_C"/>
</dbReference>
<dbReference type="PANTHER" id="PTHR43128:SF16">
    <property type="entry name" value="L-LACTATE DEHYDROGENASE"/>
    <property type="match status" value="1"/>
</dbReference>
<dbReference type="InterPro" id="IPR001557">
    <property type="entry name" value="L-lactate/malate_DH"/>
</dbReference>
<dbReference type="Proteomes" id="UP000005451">
    <property type="component" value="Unassembled WGS sequence"/>
</dbReference>
<proteinExistence type="inferred from homology"/>
<comment type="function">
    <text evidence="7">Catalyzes the conversion of lactate to pyruvate.</text>
</comment>
<dbReference type="GO" id="GO:0005737">
    <property type="term" value="C:cytoplasm"/>
    <property type="evidence" value="ECO:0007669"/>
    <property type="project" value="UniProtKB-SubCell"/>
</dbReference>
<feature type="binding site" evidence="7">
    <location>
        <begin position="84"/>
        <end position="87"/>
    </location>
    <ligand>
        <name>substrate</name>
    </ligand>
</feature>
<comment type="similarity">
    <text evidence="2 7">Belongs to the LDH/MDH superfamily. LDH family.</text>
</comment>
<comment type="subunit">
    <text evidence="7">Homotetramer.</text>
</comment>
<feature type="domain" description="Lactate/malate dehydrogenase N-terminal" evidence="10">
    <location>
        <begin position="2"/>
        <end position="106"/>
    </location>
</feature>
<dbReference type="Gene3D" id="3.40.50.720">
    <property type="entry name" value="NAD(P)-binding Rossmann-like Domain"/>
    <property type="match status" value="1"/>
</dbReference>
<feature type="modified residue" description="Phosphotyrosine" evidence="7">
    <location>
        <position position="184"/>
    </location>
</feature>
<dbReference type="NCBIfam" id="NF000824">
    <property type="entry name" value="PRK00066.1"/>
    <property type="match status" value="1"/>
</dbReference>
<evidence type="ECO:0000256" key="2">
    <source>
        <dbReference type="ARBA" id="ARBA00006054"/>
    </source>
</evidence>
<dbReference type="GO" id="GO:0006096">
    <property type="term" value="P:glycolytic process"/>
    <property type="evidence" value="ECO:0007669"/>
    <property type="project" value="UniProtKB-UniRule"/>
</dbReference>
<feature type="binding site" evidence="7">
    <location>
        <position position="4"/>
    </location>
    <ligand>
        <name>NAD(+)</name>
        <dbReference type="ChEBI" id="CHEBI:57540"/>
    </ligand>
</feature>
<comment type="caution">
    <text evidence="7">Lacks conserved residue(s) required for the propagation of feature annotation.</text>
</comment>
<evidence type="ECO:0000256" key="8">
    <source>
        <dbReference type="PIRSR" id="PIRSR000102-1"/>
    </source>
</evidence>
<keyword evidence="7" id="KW-0597">Phosphoprotein</keyword>
<evidence type="ECO:0000259" key="11">
    <source>
        <dbReference type="Pfam" id="PF02866"/>
    </source>
</evidence>
<dbReference type="EC" id="1.1.1.27" evidence="3 7"/>